<organism evidence="2 3">
    <name type="scientific">Rhynchospora pubera</name>
    <dbReference type="NCBI Taxonomy" id="906938"/>
    <lineage>
        <taxon>Eukaryota</taxon>
        <taxon>Viridiplantae</taxon>
        <taxon>Streptophyta</taxon>
        <taxon>Embryophyta</taxon>
        <taxon>Tracheophyta</taxon>
        <taxon>Spermatophyta</taxon>
        <taxon>Magnoliopsida</taxon>
        <taxon>Liliopsida</taxon>
        <taxon>Poales</taxon>
        <taxon>Cyperaceae</taxon>
        <taxon>Cyperoideae</taxon>
        <taxon>Rhynchosporeae</taxon>
        <taxon>Rhynchospora</taxon>
    </lineage>
</organism>
<keyword evidence="1" id="KW-1133">Transmembrane helix</keyword>
<evidence type="ECO:0000256" key="1">
    <source>
        <dbReference type="SAM" id="Phobius"/>
    </source>
</evidence>
<accession>A0AAV8E160</accession>
<evidence type="ECO:0000313" key="2">
    <source>
        <dbReference type="EMBL" id="KAJ4772223.1"/>
    </source>
</evidence>
<protein>
    <submittedName>
        <fullName evidence="2">Forkhead box protein G1</fullName>
    </submittedName>
</protein>
<sequence>MTPLSDLLPLLLRLRLRRPMLRRAATWTALMTVVVVLASFSPEVAFVWALSHPPARCEGDSLWVPLEGREGACLPSRAINRSAADVFVPPVFAALVVGASACFVKAVAWGRPHTHTHTHTQNQMP</sequence>
<comment type="caution">
    <text evidence="2">The sequence shown here is derived from an EMBL/GenBank/DDBJ whole genome shotgun (WGS) entry which is preliminary data.</text>
</comment>
<feature type="transmembrane region" description="Helical" evidence="1">
    <location>
        <begin position="21"/>
        <end position="40"/>
    </location>
</feature>
<feature type="transmembrane region" description="Helical" evidence="1">
    <location>
        <begin position="87"/>
        <end position="108"/>
    </location>
</feature>
<proteinExistence type="predicted"/>
<keyword evidence="1" id="KW-0472">Membrane</keyword>
<gene>
    <name evidence="2" type="ORF">LUZ62_056480</name>
</gene>
<dbReference type="PANTHER" id="PTHR34658:SF4">
    <property type="entry name" value="EXPRESSED PROTEIN"/>
    <property type="match status" value="1"/>
</dbReference>
<keyword evidence="1" id="KW-0812">Transmembrane</keyword>
<name>A0AAV8E160_9POAL</name>
<dbReference type="AlphaFoldDB" id="A0AAV8E160"/>
<reference evidence="2" key="1">
    <citation type="submission" date="2022-08" db="EMBL/GenBank/DDBJ databases">
        <authorList>
            <person name="Marques A."/>
        </authorList>
    </citation>
    <scope>NUCLEOTIDE SEQUENCE</scope>
    <source>
        <strain evidence="2">RhyPub2mFocal</strain>
        <tissue evidence="2">Leaves</tissue>
    </source>
</reference>
<dbReference type="Proteomes" id="UP001140206">
    <property type="component" value="Chromosome 3"/>
</dbReference>
<dbReference type="EMBL" id="JAMFTS010000003">
    <property type="protein sequence ID" value="KAJ4772223.1"/>
    <property type="molecule type" value="Genomic_DNA"/>
</dbReference>
<keyword evidence="3" id="KW-1185">Reference proteome</keyword>
<evidence type="ECO:0000313" key="3">
    <source>
        <dbReference type="Proteomes" id="UP001140206"/>
    </source>
</evidence>
<dbReference type="PANTHER" id="PTHR34658">
    <property type="entry name" value="OS01G0151800 PROTEIN"/>
    <property type="match status" value="1"/>
</dbReference>